<comment type="catalytic activity">
    <reaction evidence="1">
        <text>Release of N-terminal glutamate (and to a lesser extent aspartate) from a peptide.</text>
        <dbReference type="EC" id="3.4.11.7"/>
    </reaction>
</comment>
<dbReference type="InterPro" id="IPR014782">
    <property type="entry name" value="Peptidase_M1_dom"/>
</dbReference>
<feature type="domain" description="ERAP1-like C-terminal" evidence="27">
    <location>
        <begin position="584"/>
        <end position="776"/>
    </location>
</feature>
<comment type="subunit">
    <text evidence="5">Homodimer; disulfide-linked.</text>
</comment>
<comment type="cofactor">
    <cofactor evidence="24 25">
        <name>Zn(2+)</name>
        <dbReference type="ChEBI" id="CHEBI:29105"/>
    </cofactor>
    <text evidence="24 25">Binds 1 zinc ion per subunit.</text>
</comment>
<dbReference type="InterPro" id="IPR024571">
    <property type="entry name" value="ERAP1-like_C_dom"/>
</dbReference>
<evidence type="ECO:0000256" key="16">
    <source>
        <dbReference type="ARBA" id="ARBA00022989"/>
    </source>
</evidence>
<dbReference type="CDD" id="cd09601">
    <property type="entry name" value="M1_APN-Q_like"/>
    <property type="match status" value="1"/>
</dbReference>
<dbReference type="AlphaFoldDB" id="A0A0J7KQW1"/>
<dbReference type="PANTHER" id="PTHR11533:SF276">
    <property type="entry name" value="GLUTAMYL AMINOPEPTIDASE"/>
    <property type="match status" value="1"/>
</dbReference>
<evidence type="ECO:0000256" key="11">
    <source>
        <dbReference type="ARBA" id="ARBA00022723"/>
    </source>
</evidence>
<evidence type="ECO:0000256" key="14">
    <source>
        <dbReference type="ARBA" id="ARBA00022837"/>
    </source>
</evidence>
<dbReference type="GO" id="GO:0005737">
    <property type="term" value="C:cytoplasm"/>
    <property type="evidence" value="ECO:0007669"/>
    <property type="project" value="TreeGrafter"/>
</dbReference>
<dbReference type="PRINTS" id="PR00756">
    <property type="entry name" value="ALADIPTASE"/>
</dbReference>
<sequence length="807" mass="93993">MAKPDESFRLPKEVKPILYDLYLYPEIREGTVFMGKVTILIDVLDDRRTIALHQKHLNITSAKLITHGLEEDYEIKISSISDPTKYDIFVISAENEFKSGLYQLSLEFNGILWDKIVGFYSSKYGTEEKKNTRYIATTKFEPTYARQAFPCFDEPNFKAEFSVKLASPIENSYHSMSNMNIIKIEKDTPVKGVRTTTFAKTVPMSTYLACFIISDMISSEMMAKGLNGREFPVRVYSTSLQIKEKRQFALRIGVKAIEYYIKLFEIDYPLPKLDLVAIPDFISGAMENWGLVTFREARLLYDDRNNSIIDKRNVVEVICHELAHMWFGNLVTLSWWNDLWLNEGFATFMSFKSANEILPNQKYGASVIRMMENFIGPDVFYNAISTYLNKYAYLNAESADLFNILQDAVGRKLHVTAIMDTWTRQEGFPVINVQKSENKFVLTQKRFLEDPDAISNPSKSDYKYHWTVPITYITNRNETPTLIWFDKDANEVVIEVDEHTRWIKLNVNQVGYYRVNYGEEWKTYEELLRHHPTRLSIADRANLLDDLYSLAAADEINYFPVLTISFYMLIQEYHAAPWAVAIIDNKVRVTVLELACAVEKKDCLEQAASIFMDWLTLKKIPHPNIRELIYYYGMRYISDKDDWMVMFEYFKDETDPLEKNKLMKGLAGIKSTEILKDYINKAMDKEIVRTQDFLKCLIMISENPDGTLLVWDWVRNNWGFLVNRYTLNDRYLGQLIPAITKSFTTQVKLDEMKAFFKQNPEAGAGADSRAKALETVSWNIKWLSRSAPIINKWFNKWFLNSEYSLNK</sequence>
<evidence type="ECO:0000313" key="30">
    <source>
        <dbReference type="Proteomes" id="UP000036403"/>
    </source>
</evidence>
<keyword evidence="7" id="KW-1003">Cell membrane</keyword>
<comment type="similarity">
    <text evidence="4 25">Belongs to the peptidase M1 family.</text>
</comment>
<keyword evidence="19" id="KW-1015">Disulfide bond</keyword>
<comment type="subcellular location">
    <subcellularLocation>
        <location evidence="3">Cell membrane</location>
        <topology evidence="3">Lipid-anchor</topology>
        <topology evidence="3">GPI-anchor</topology>
    </subcellularLocation>
    <subcellularLocation>
        <location evidence="2">Cell membrane</location>
        <topology evidence="2">Single-pass type II membrane protein</topology>
    </subcellularLocation>
</comment>
<dbReference type="Gene3D" id="1.25.50.20">
    <property type="match status" value="1"/>
</dbReference>
<feature type="domain" description="Peptidase M1 membrane alanine aminopeptidase" evidence="26">
    <location>
        <begin position="364"/>
        <end position="422"/>
    </location>
</feature>
<evidence type="ECO:0000256" key="8">
    <source>
        <dbReference type="ARBA" id="ARBA00022622"/>
    </source>
</evidence>
<evidence type="ECO:0000256" key="4">
    <source>
        <dbReference type="ARBA" id="ARBA00010136"/>
    </source>
</evidence>
<dbReference type="Pfam" id="PF11838">
    <property type="entry name" value="ERAP1_C"/>
    <property type="match status" value="2"/>
</dbReference>
<evidence type="ECO:0000256" key="23">
    <source>
        <dbReference type="PIRSR" id="PIRSR634016-2"/>
    </source>
</evidence>
<evidence type="ECO:0000256" key="1">
    <source>
        <dbReference type="ARBA" id="ARBA00001703"/>
    </source>
</evidence>
<evidence type="ECO:0000256" key="18">
    <source>
        <dbReference type="ARBA" id="ARBA00023136"/>
    </source>
</evidence>
<feature type="binding site" evidence="24">
    <location>
        <position position="320"/>
    </location>
    <ligand>
        <name>Zn(2+)</name>
        <dbReference type="ChEBI" id="CHEBI:29105"/>
        <note>catalytic</note>
    </ligand>
</feature>
<evidence type="ECO:0000256" key="3">
    <source>
        <dbReference type="ARBA" id="ARBA00004609"/>
    </source>
</evidence>
<dbReference type="InterPro" id="IPR042097">
    <property type="entry name" value="Aminopeptidase_N-like_N_sf"/>
</dbReference>
<dbReference type="GO" id="GO:0008270">
    <property type="term" value="F:zinc ion binding"/>
    <property type="evidence" value="ECO:0007669"/>
    <property type="project" value="UniProtKB-UniRule"/>
</dbReference>
<keyword evidence="12 25" id="KW-0378">Hydrolase</keyword>
<keyword evidence="11 24" id="KW-0479">Metal-binding</keyword>
<keyword evidence="30" id="KW-1185">Reference proteome</keyword>
<evidence type="ECO:0000259" key="28">
    <source>
        <dbReference type="Pfam" id="PF17900"/>
    </source>
</evidence>
<feature type="binding site" evidence="23">
    <location>
        <position position="730"/>
    </location>
    <ligand>
        <name>substrate</name>
    </ligand>
</feature>
<feature type="active site" description="Proton acceptor" evidence="22">
    <location>
        <position position="321"/>
    </location>
</feature>
<dbReference type="GO" id="GO:0006508">
    <property type="term" value="P:proteolysis"/>
    <property type="evidence" value="ECO:0007669"/>
    <property type="project" value="UniProtKB-KW"/>
</dbReference>
<dbReference type="InterPro" id="IPR045357">
    <property type="entry name" value="Aminopeptidase_N-like_N"/>
</dbReference>
<accession>A0A0J7KQW1</accession>
<keyword evidence="13 24" id="KW-0862">Zinc</keyword>
<feature type="domain" description="Aminopeptidase N-like N-terminal" evidence="28">
    <location>
        <begin position="15"/>
        <end position="208"/>
    </location>
</feature>
<keyword evidence="20" id="KW-0325">Glycoprotein</keyword>
<evidence type="ECO:0000256" key="7">
    <source>
        <dbReference type="ARBA" id="ARBA00022475"/>
    </source>
</evidence>
<evidence type="ECO:0000256" key="15">
    <source>
        <dbReference type="ARBA" id="ARBA00022968"/>
    </source>
</evidence>
<dbReference type="STRING" id="67767.A0A0J7KQW1"/>
<feature type="binding site" evidence="24">
    <location>
        <position position="343"/>
    </location>
    <ligand>
        <name>Zn(2+)</name>
        <dbReference type="ChEBI" id="CHEBI:29105"/>
        <note>catalytic</note>
    </ligand>
</feature>
<evidence type="ECO:0000313" key="29">
    <source>
        <dbReference type="EMBL" id="KMQ92738.1"/>
    </source>
</evidence>
<dbReference type="InterPro" id="IPR050344">
    <property type="entry name" value="Peptidase_M1_aminopeptidases"/>
</dbReference>
<name>A0A0J7KQW1_LASNI</name>
<evidence type="ECO:0000256" key="20">
    <source>
        <dbReference type="ARBA" id="ARBA00023180"/>
    </source>
</evidence>
<evidence type="ECO:0000259" key="27">
    <source>
        <dbReference type="Pfam" id="PF11838"/>
    </source>
</evidence>
<dbReference type="Gene3D" id="2.60.40.1730">
    <property type="entry name" value="tricorn interacting facor f3 domain"/>
    <property type="match status" value="1"/>
</dbReference>
<evidence type="ECO:0000256" key="5">
    <source>
        <dbReference type="ARBA" id="ARBA00011748"/>
    </source>
</evidence>
<dbReference type="GO" id="GO:0005615">
    <property type="term" value="C:extracellular space"/>
    <property type="evidence" value="ECO:0007669"/>
    <property type="project" value="TreeGrafter"/>
</dbReference>
<evidence type="ECO:0000256" key="21">
    <source>
        <dbReference type="ARBA" id="ARBA00023288"/>
    </source>
</evidence>
<dbReference type="EC" id="3.4.11.-" evidence="25"/>
<feature type="domain" description="Peptidase M1 membrane alanine aminopeptidase" evidence="26">
    <location>
        <begin position="248"/>
        <end position="361"/>
    </location>
</feature>
<evidence type="ECO:0000256" key="17">
    <source>
        <dbReference type="ARBA" id="ARBA00023049"/>
    </source>
</evidence>
<organism evidence="29 30">
    <name type="scientific">Lasius niger</name>
    <name type="common">Black garden ant</name>
    <dbReference type="NCBI Taxonomy" id="67767"/>
    <lineage>
        <taxon>Eukaryota</taxon>
        <taxon>Metazoa</taxon>
        <taxon>Ecdysozoa</taxon>
        <taxon>Arthropoda</taxon>
        <taxon>Hexapoda</taxon>
        <taxon>Insecta</taxon>
        <taxon>Pterygota</taxon>
        <taxon>Neoptera</taxon>
        <taxon>Endopterygota</taxon>
        <taxon>Hymenoptera</taxon>
        <taxon>Apocrita</taxon>
        <taxon>Aculeata</taxon>
        <taxon>Formicoidea</taxon>
        <taxon>Formicidae</taxon>
        <taxon>Formicinae</taxon>
        <taxon>Lasius</taxon>
        <taxon>Lasius</taxon>
    </lineage>
</organism>
<reference evidence="29 30" key="1">
    <citation type="submission" date="2015-04" db="EMBL/GenBank/DDBJ databases">
        <title>Lasius niger genome sequencing.</title>
        <authorList>
            <person name="Konorov E.A."/>
            <person name="Nikitin M.A."/>
            <person name="Kirill M.V."/>
            <person name="Chang P."/>
        </authorList>
    </citation>
    <scope>NUCLEOTIDE SEQUENCE [LARGE SCALE GENOMIC DNA]</scope>
    <source>
        <tissue evidence="29">Whole</tissue>
    </source>
</reference>
<dbReference type="SUPFAM" id="SSF63737">
    <property type="entry name" value="Leukotriene A4 hydrolase N-terminal domain"/>
    <property type="match status" value="1"/>
</dbReference>
<dbReference type="SUPFAM" id="SSF55486">
    <property type="entry name" value="Metalloproteases ('zincins'), catalytic domain"/>
    <property type="match status" value="1"/>
</dbReference>
<evidence type="ECO:0000256" key="25">
    <source>
        <dbReference type="RuleBase" id="RU364040"/>
    </source>
</evidence>
<keyword evidence="9 25" id="KW-0645">Protease</keyword>
<keyword evidence="16" id="KW-1133">Transmembrane helix</keyword>
<keyword evidence="21" id="KW-0449">Lipoprotein</keyword>
<protein>
    <recommendedName>
        <fullName evidence="25">Aminopeptidase</fullName>
        <ecNumber evidence="25">3.4.11.-</ecNumber>
    </recommendedName>
</protein>
<dbReference type="EMBL" id="LBMM01004169">
    <property type="protein sequence ID" value="KMQ92738.1"/>
    <property type="molecule type" value="Genomic_DNA"/>
</dbReference>
<proteinExistence type="inferred from homology"/>
<dbReference type="FunFam" id="1.10.390.10:FF:000033">
    <property type="entry name" value="Endoplasmic reticulum aminopeptidase 1b"/>
    <property type="match status" value="1"/>
</dbReference>
<keyword evidence="14" id="KW-0106">Calcium</keyword>
<dbReference type="PaxDb" id="67767-A0A0J7KQW1"/>
<dbReference type="Pfam" id="PF17900">
    <property type="entry name" value="Peptidase_M1_N"/>
    <property type="match status" value="1"/>
</dbReference>
<evidence type="ECO:0000256" key="9">
    <source>
        <dbReference type="ARBA" id="ARBA00022670"/>
    </source>
</evidence>
<keyword evidence="15" id="KW-0735">Signal-anchor</keyword>
<dbReference type="GO" id="GO:0042277">
    <property type="term" value="F:peptide binding"/>
    <property type="evidence" value="ECO:0007669"/>
    <property type="project" value="TreeGrafter"/>
</dbReference>
<dbReference type="Proteomes" id="UP000036403">
    <property type="component" value="Unassembled WGS sequence"/>
</dbReference>
<evidence type="ECO:0000256" key="24">
    <source>
        <dbReference type="PIRSR" id="PIRSR634016-3"/>
    </source>
</evidence>
<evidence type="ECO:0000259" key="26">
    <source>
        <dbReference type="Pfam" id="PF01433"/>
    </source>
</evidence>
<keyword evidence="6 25" id="KW-0031">Aminopeptidase</keyword>
<keyword evidence="8" id="KW-0336">GPI-anchor</keyword>
<dbReference type="InterPro" id="IPR034016">
    <property type="entry name" value="M1_APN-typ"/>
</dbReference>
<keyword evidence="18" id="KW-0472">Membrane</keyword>
<gene>
    <name evidence="29" type="ORF">RF55_7235</name>
</gene>
<evidence type="ECO:0000256" key="13">
    <source>
        <dbReference type="ARBA" id="ARBA00022833"/>
    </source>
</evidence>
<evidence type="ECO:0000256" key="12">
    <source>
        <dbReference type="ARBA" id="ARBA00022801"/>
    </source>
</evidence>
<evidence type="ECO:0000256" key="2">
    <source>
        <dbReference type="ARBA" id="ARBA00004401"/>
    </source>
</evidence>
<dbReference type="InterPro" id="IPR001930">
    <property type="entry name" value="Peptidase_M1"/>
</dbReference>
<dbReference type="Gene3D" id="2.60.40.1910">
    <property type="match status" value="1"/>
</dbReference>
<feature type="binding site" evidence="24">
    <location>
        <position position="324"/>
    </location>
    <ligand>
        <name>Zn(2+)</name>
        <dbReference type="ChEBI" id="CHEBI:29105"/>
        <note>catalytic</note>
    </ligand>
</feature>
<dbReference type="GO" id="GO:0043171">
    <property type="term" value="P:peptide catabolic process"/>
    <property type="evidence" value="ECO:0007669"/>
    <property type="project" value="TreeGrafter"/>
</dbReference>
<dbReference type="GO" id="GO:0070006">
    <property type="term" value="F:metalloaminopeptidase activity"/>
    <property type="evidence" value="ECO:0007669"/>
    <property type="project" value="TreeGrafter"/>
</dbReference>
<feature type="binding site" evidence="23">
    <location>
        <position position="141"/>
    </location>
    <ligand>
        <name>substrate</name>
    </ligand>
</feature>
<dbReference type="Pfam" id="PF01433">
    <property type="entry name" value="Peptidase_M1"/>
    <property type="match status" value="2"/>
</dbReference>
<dbReference type="GO" id="GO:0005886">
    <property type="term" value="C:plasma membrane"/>
    <property type="evidence" value="ECO:0007669"/>
    <property type="project" value="UniProtKB-SubCell"/>
</dbReference>
<dbReference type="Gene3D" id="1.10.390.10">
    <property type="entry name" value="Neutral Protease Domain 2"/>
    <property type="match status" value="2"/>
</dbReference>
<comment type="caution">
    <text evidence="29">The sequence shown here is derived from an EMBL/GenBank/DDBJ whole genome shotgun (WGS) entry which is preliminary data.</text>
</comment>
<dbReference type="OrthoDB" id="510539at2759"/>
<dbReference type="GO" id="GO:0004230">
    <property type="term" value="F:glutamyl aminopeptidase activity"/>
    <property type="evidence" value="ECO:0007669"/>
    <property type="project" value="UniProtKB-EC"/>
</dbReference>
<evidence type="ECO:0000256" key="6">
    <source>
        <dbReference type="ARBA" id="ARBA00022438"/>
    </source>
</evidence>
<dbReference type="FunFam" id="2.60.40.1730:FF:000012">
    <property type="entry name" value="Aminopeptidase N"/>
    <property type="match status" value="1"/>
</dbReference>
<dbReference type="FunFam" id="2.60.40.1910:FF:000003">
    <property type="entry name" value="Aminopeptidase"/>
    <property type="match status" value="1"/>
</dbReference>
<evidence type="ECO:0000256" key="19">
    <source>
        <dbReference type="ARBA" id="ARBA00023157"/>
    </source>
</evidence>
<dbReference type="InterPro" id="IPR027268">
    <property type="entry name" value="Peptidase_M4/M1_CTD_sf"/>
</dbReference>
<feature type="domain" description="ERAP1-like C-terminal" evidence="27">
    <location>
        <begin position="502"/>
        <end position="581"/>
    </location>
</feature>
<dbReference type="Gene3D" id="1.10.3480.20">
    <property type="match status" value="1"/>
</dbReference>
<evidence type="ECO:0000256" key="10">
    <source>
        <dbReference type="ARBA" id="ARBA00022692"/>
    </source>
</evidence>
<dbReference type="GO" id="GO:0098552">
    <property type="term" value="C:side of membrane"/>
    <property type="evidence" value="ECO:0007669"/>
    <property type="project" value="UniProtKB-KW"/>
</dbReference>
<feature type="binding site" evidence="23">
    <location>
        <begin position="284"/>
        <end position="288"/>
    </location>
    <ligand>
        <name>substrate</name>
    </ligand>
</feature>
<dbReference type="PANTHER" id="PTHR11533">
    <property type="entry name" value="PROTEASE M1 ZINC METALLOPROTEASE"/>
    <property type="match status" value="1"/>
</dbReference>
<keyword evidence="17 25" id="KW-0482">Metalloprotease</keyword>
<evidence type="ECO:0000256" key="22">
    <source>
        <dbReference type="PIRSR" id="PIRSR634016-1"/>
    </source>
</evidence>
<keyword evidence="10" id="KW-0812">Transmembrane</keyword>